<name>A0A0F6IJK9_LEPIR</name>
<evidence type="ECO:0000313" key="2">
    <source>
        <dbReference type="Proteomes" id="UP000012164"/>
    </source>
</evidence>
<protein>
    <submittedName>
        <fullName evidence="1">Uncharacterized protein</fullName>
    </submittedName>
</protein>
<organism evidence="1 2">
    <name type="scientific">Leptospira interrogans str. FPW1039</name>
    <dbReference type="NCBI Taxonomy" id="1193040"/>
    <lineage>
        <taxon>Bacteria</taxon>
        <taxon>Pseudomonadati</taxon>
        <taxon>Spirochaetota</taxon>
        <taxon>Spirochaetia</taxon>
        <taxon>Leptospirales</taxon>
        <taxon>Leptospiraceae</taxon>
        <taxon>Leptospira</taxon>
    </lineage>
</organism>
<reference evidence="1 2" key="1">
    <citation type="submission" date="2013-01" db="EMBL/GenBank/DDBJ databases">
        <authorList>
            <person name="Harkins D.M."/>
            <person name="Durkin A.S."/>
            <person name="Brinkac L.M."/>
            <person name="Haft D.H."/>
            <person name="Selengut J.D."/>
            <person name="Sanka R."/>
            <person name="DePew J."/>
            <person name="Purushe J."/>
            <person name="Peacock S.J."/>
            <person name="Thaipadungpanit J."/>
            <person name="Wuthiekanun V.W."/>
            <person name="Day N.P."/>
            <person name="Vinetz J.M."/>
            <person name="Sutton G.G."/>
            <person name="Nierman W.C."/>
            <person name="Fouts D.E."/>
        </authorList>
    </citation>
    <scope>NUCLEOTIDE SEQUENCE [LARGE SCALE GENOMIC DNA]</scope>
    <source>
        <strain evidence="1 2">FPW1039</strain>
    </source>
</reference>
<dbReference type="AlphaFoldDB" id="A0A0F6IJK9"/>
<dbReference type="Proteomes" id="UP000012164">
    <property type="component" value="Unassembled WGS sequence"/>
</dbReference>
<sequence>MPRIENFQNTNDQTINFIKTFFQFIVYTKSFAYKPLIKSIREKIVF</sequence>
<evidence type="ECO:0000313" key="1">
    <source>
        <dbReference type="EMBL" id="EMJ38234.1"/>
    </source>
</evidence>
<dbReference type="EMBL" id="AKWR02000040">
    <property type="protein sequence ID" value="EMJ38234.1"/>
    <property type="molecule type" value="Genomic_DNA"/>
</dbReference>
<accession>A0A0F6IJK9</accession>
<gene>
    <name evidence="1" type="ORF">LEP1GSC079_4994</name>
</gene>
<proteinExistence type="predicted"/>
<comment type="caution">
    <text evidence="1">The sequence shown here is derived from an EMBL/GenBank/DDBJ whole genome shotgun (WGS) entry which is preliminary data.</text>
</comment>